<name>W9RVH0_9ROSA</name>
<proteinExistence type="predicted"/>
<keyword evidence="3" id="KW-1185">Reference proteome</keyword>
<dbReference type="AlphaFoldDB" id="W9RVH0"/>
<feature type="region of interest" description="Disordered" evidence="1">
    <location>
        <begin position="52"/>
        <end position="79"/>
    </location>
</feature>
<evidence type="ECO:0000313" key="2">
    <source>
        <dbReference type="EMBL" id="EXB74790.1"/>
    </source>
</evidence>
<reference evidence="3" key="1">
    <citation type="submission" date="2013-01" db="EMBL/GenBank/DDBJ databases">
        <title>Draft Genome Sequence of a Mulberry Tree, Morus notabilis C.K. Schneid.</title>
        <authorList>
            <person name="He N."/>
            <person name="Zhao S."/>
        </authorList>
    </citation>
    <scope>NUCLEOTIDE SEQUENCE</scope>
</reference>
<accession>W9RVH0</accession>
<organism evidence="2 3">
    <name type="scientific">Morus notabilis</name>
    <dbReference type="NCBI Taxonomy" id="981085"/>
    <lineage>
        <taxon>Eukaryota</taxon>
        <taxon>Viridiplantae</taxon>
        <taxon>Streptophyta</taxon>
        <taxon>Embryophyta</taxon>
        <taxon>Tracheophyta</taxon>
        <taxon>Spermatophyta</taxon>
        <taxon>Magnoliopsida</taxon>
        <taxon>eudicotyledons</taxon>
        <taxon>Gunneridae</taxon>
        <taxon>Pentapetalae</taxon>
        <taxon>rosids</taxon>
        <taxon>fabids</taxon>
        <taxon>Rosales</taxon>
        <taxon>Moraceae</taxon>
        <taxon>Moreae</taxon>
        <taxon>Morus</taxon>
    </lineage>
</organism>
<gene>
    <name evidence="2" type="ORF">L484_023533</name>
</gene>
<feature type="compositionally biased region" description="Basic and acidic residues" evidence="1">
    <location>
        <begin position="69"/>
        <end position="79"/>
    </location>
</feature>
<dbReference type="Proteomes" id="UP000030645">
    <property type="component" value="Unassembled WGS sequence"/>
</dbReference>
<dbReference type="EMBL" id="KE344659">
    <property type="protein sequence ID" value="EXB74790.1"/>
    <property type="molecule type" value="Genomic_DNA"/>
</dbReference>
<sequence>MRPRLPWLAPIAGRRMERNKTVIFQRFIRVDPPRGEKSSDLLTIREKQADKAAIVTEEQRPNPSLLDLLESKTSFHDPL</sequence>
<evidence type="ECO:0000256" key="1">
    <source>
        <dbReference type="SAM" id="MobiDB-lite"/>
    </source>
</evidence>
<protein>
    <submittedName>
        <fullName evidence="2">Uncharacterized protein</fullName>
    </submittedName>
</protein>
<evidence type="ECO:0000313" key="3">
    <source>
        <dbReference type="Proteomes" id="UP000030645"/>
    </source>
</evidence>